<comment type="subunit">
    <text evidence="2">Homodimer.</text>
</comment>
<evidence type="ECO:0000313" key="11">
    <source>
        <dbReference type="Proteomes" id="UP001345013"/>
    </source>
</evidence>
<evidence type="ECO:0000256" key="5">
    <source>
        <dbReference type="ARBA" id="ARBA00022679"/>
    </source>
</evidence>
<dbReference type="PANTHER" id="PTHR47779">
    <property type="entry name" value="SYNTHASE (CCG-9), PUTATIVE (AFU_ORTHOLOGUE AFUA_3G12100)-RELATED"/>
    <property type="match status" value="1"/>
</dbReference>
<accession>A0ABR0KN19</accession>
<dbReference type="SUPFAM" id="SSF53756">
    <property type="entry name" value="UDP-Glycosyltransferase/glycogen phosphorylase"/>
    <property type="match status" value="1"/>
</dbReference>
<dbReference type="Gene3D" id="3.40.50.2000">
    <property type="entry name" value="Glycogen Phosphorylase B"/>
    <property type="match status" value="2"/>
</dbReference>
<dbReference type="Pfam" id="PF21269">
    <property type="entry name" value="TreT_GT1"/>
    <property type="match status" value="1"/>
</dbReference>
<comment type="caution">
    <text evidence="10">The sequence shown here is derived from an EMBL/GenBank/DDBJ whole genome shotgun (WGS) entry which is preliminary data.</text>
</comment>
<protein>
    <recommendedName>
        <fullName evidence="12">Glycosyl transferase family 1 domain-containing protein</fullName>
    </recommendedName>
</protein>
<evidence type="ECO:0000256" key="6">
    <source>
        <dbReference type="ARBA" id="ARBA00023277"/>
    </source>
</evidence>
<evidence type="ECO:0000256" key="2">
    <source>
        <dbReference type="ARBA" id="ARBA00011738"/>
    </source>
</evidence>
<evidence type="ECO:0008006" key="12">
    <source>
        <dbReference type="Google" id="ProtNLM"/>
    </source>
</evidence>
<evidence type="ECO:0000256" key="1">
    <source>
        <dbReference type="ARBA" id="ARBA00009481"/>
    </source>
</evidence>
<feature type="region of interest" description="Disordered" evidence="7">
    <location>
        <begin position="1"/>
        <end position="33"/>
    </location>
</feature>
<evidence type="ECO:0000256" key="3">
    <source>
        <dbReference type="ARBA" id="ARBA00022526"/>
    </source>
</evidence>
<name>A0ABR0KN19_9EURO</name>
<feature type="compositionally biased region" description="Polar residues" evidence="7">
    <location>
        <begin position="1"/>
        <end position="15"/>
    </location>
</feature>
<keyword evidence="3" id="KW-0313">Glucose metabolism</keyword>
<organism evidence="10 11">
    <name type="scientific">Lithohypha guttulata</name>
    <dbReference type="NCBI Taxonomy" id="1690604"/>
    <lineage>
        <taxon>Eukaryota</taxon>
        <taxon>Fungi</taxon>
        <taxon>Dikarya</taxon>
        <taxon>Ascomycota</taxon>
        <taxon>Pezizomycotina</taxon>
        <taxon>Eurotiomycetes</taxon>
        <taxon>Chaetothyriomycetidae</taxon>
        <taxon>Chaetothyriales</taxon>
        <taxon>Trichomeriaceae</taxon>
        <taxon>Lithohypha</taxon>
    </lineage>
</organism>
<dbReference type="InterPro" id="IPR049438">
    <property type="entry name" value="TreT_GT1"/>
</dbReference>
<dbReference type="Proteomes" id="UP001345013">
    <property type="component" value="Unassembled WGS sequence"/>
</dbReference>
<reference evidence="10 11" key="1">
    <citation type="submission" date="2023-08" db="EMBL/GenBank/DDBJ databases">
        <title>Black Yeasts Isolated from many extreme environments.</title>
        <authorList>
            <person name="Coleine C."/>
            <person name="Stajich J.E."/>
            <person name="Selbmann L."/>
        </authorList>
    </citation>
    <scope>NUCLEOTIDE SEQUENCE [LARGE SCALE GENOMIC DNA]</scope>
    <source>
        <strain evidence="10 11">CCFEE 5885</strain>
    </source>
</reference>
<dbReference type="PANTHER" id="PTHR47779:SF1">
    <property type="entry name" value="SYNTHASE (CCG-9), PUTATIVE (AFU_ORTHOLOGUE AFUA_3G12100)-RELATED"/>
    <property type="match status" value="1"/>
</dbReference>
<dbReference type="Pfam" id="PF00534">
    <property type="entry name" value="Glycos_transf_1"/>
    <property type="match status" value="1"/>
</dbReference>
<proteinExistence type="inferred from homology"/>
<evidence type="ECO:0000256" key="7">
    <source>
        <dbReference type="SAM" id="MobiDB-lite"/>
    </source>
</evidence>
<keyword evidence="5" id="KW-0808">Transferase</keyword>
<dbReference type="InterPro" id="IPR001296">
    <property type="entry name" value="Glyco_trans_1"/>
</dbReference>
<feature type="domain" description="Trehalose synthase N-terminal" evidence="9">
    <location>
        <begin position="234"/>
        <end position="396"/>
    </location>
</feature>
<keyword evidence="4" id="KW-0328">Glycosyltransferase</keyword>
<evidence type="ECO:0000259" key="8">
    <source>
        <dbReference type="Pfam" id="PF00534"/>
    </source>
</evidence>
<dbReference type="EMBL" id="JAVRRG010000004">
    <property type="protein sequence ID" value="KAK5101450.1"/>
    <property type="molecule type" value="Genomic_DNA"/>
</dbReference>
<feature type="domain" description="Glycosyl transferase family 1" evidence="8">
    <location>
        <begin position="452"/>
        <end position="627"/>
    </location>
</feature>
<keyword evidence="11" id="KW-1185">Reference proteome</keyword>
<sequence>MSPQQETSVETQTGFASAPPEHHKHQRGAAQPDALDVETTLSEFWVGLATYKTNEKHINVGIVIHDGTYSVDFAVHQICLHTKLSEEEQGQAIEDHILSSLAKYRRDHVCKLLGTGVTADLDSAAPFLCARLWSELDIVPVVFKNTAVLGEDAPAKNVDELADSMARKCLAIYGPTKEPRIAINYRNQVQVDRASQIRLTTTEDYQRSVREPTWRAAQKYIKEVKDRKLRIVFFSATPQGGGVALMRHALLRFLCNEGVNIEWFVPKPRPDVFRITKTNHNILQGAVGPGVRSSDEQLGKIKSWIVDNAERFWLKEGGPLKSPSQGGADVIVVDDPQMPELIPIAKKEDPNRTVIFRSHIEVRDDLVQEDGSAAQHIWNFLWQNIKQADMFVSHPVRSFVPSDVRPTETAWLPATTDWLDGLNKDMQGWDVKYYLHILRQQCRAQGLPELAYPKRQYITQIARFDPAKGIPDVIRSYAKLREMLKDAPAEQSPQLVICGHSSVDDPDGSMIYDQTMSLIHDEFSQYTKDIIVARLPPSDQLLNAILSMSKVALQLSTREGFEVKVSEALHKGKPVIATQAGGIPLQIEHGKSGYLVPRHDHEAVANHLYKLFTDQKLYDEMSSYAKHHVSDEVHTVGQAVSWLYVASTAAGGKQLQPNRRWLNDMAREAANEPYDADEPRLPRHLST</sequence>
<gene>
    <name evidence="10" type="ORF">LTR24_000505</name>
</gene>
<comment type="similarity">
    <text evidence="1">Belongs to the glycosyltransferase group 1 family. Glycosyltransferase 4 subfamily.</text>
</comment>
<dbReference type="InterPro" id="IPR052078">
    <property type="entry name" value="Trehalose_Metab_GTase"/>
</dbReference>
<evidence type="ECO:0000313" key="10">
    <source>
        <dbReference type="EMBL" id="KAK5101450.1"/>
    </source>
</evidence>
<evidence type="ECO:0000259" key="9">
    <source>
        <dbReference type="Pfam" id="PF21269"/>
    </source>
</evidence>
<evidence type="ECO:0000256" key="4">
    <source>
        <dbReference type="ARBA" id="ARBA00022676"/>
    </source>
</evidence>
<keyword evidence="6" id="KW-0119">Carbohydrate metabolism</keyword>